<feature type="region of interest" description="Disordered" evidence="1">
    <location>
        <begin position="289"/>
        <end position="311"/>
    </location>
</feature>
<evidence type="ECO:0000313" key="4">
    <source>
        <dbReference type="Proteomes" id="UP000034817"/>
    </source>
</evidence>
<protein>
    <recommendedName>
        <fullName evidence="2">ParB-like N-terminal domain-containing protein</fullName>
    </recommendedName>
</protein>
<dbReference type="SMART" id="SM00470">
    <property type="entry name" value="ParB"/>
    <property type="match status" value="1"/>
</dbReference>
<dbReference type="AlphaFoldDB" id="A0A0F8HZI8"/>
<dbReference type="EMBL" id="JJPP01000022">
    <property type="protein sequence ID" value="KKG83072.1"/>
    <property type="molecule type" value="Genomic_DNA"/>
</dbReference>
<dbReference type="InterPro" id="IPR036086">
    <property type="entry name" value="ParB/Sulfiredoxin_sf"/>
</dbReference>
<feature type="region of interest" description="Disordered" evidence="1">
    <location>
        <begin position="1"/>
        <end position="54"/>
    </location>
</feature>
<dbReference type="RefSeq" id="WP_048049870.1">
    <property type="nucleotide sequence ID" value="NZ_JJPP01000022.1"/>
</dbReference>
<dbReference type="PANTHER" id="PTHR33375">
    <property type="entry name" value="CHROMOSOME-PARTITIONING PROTEIN PARB-RELATED"/>
    <property type="match status" value="1"/>
</dbReference>
<feature type="compositionally biased region" description="Basic and acidic residues" evidence="1">
    <location>
        <begin position="32"/>
        <end position="54"/>
    </location>
</feature>
<comment type="caution">
    <text evidence="3">The sequence shown here is derived from an EMBL/GenBank/DDBJ whole genome shotgun (WGS) entry which is preliminary data.</text>
</comment>
<reference evidence="3 4" key="1">
    <citation type="journal article" date="2015" name="ISME J.">
        <title>Genomic and phenotypic differentiation among Methanosarcina mazei populations from Columbia River sediment.</title>
        <authorList>
            <person name="Youngblut N.D."/>
            <person name="Wirth J.S."/>
            <person name="Henriksen J.R."/>
            <person name="Smith M."/>
            <person name="Simon H."/>
            <person name="Metcalf W.W."/>
            <person name="Whitaker R.J."/>
        </authorList>
    </citation>
    <scope>NUCLEOTIDE SEQUENCE [LARGE SCALE GENOMIC DNA]</scope>
    <source>
        <strain evidence="3 4">3.H.A.2.4</strain>
    </source>
</reference>
<evidence type="ECO:0000313" key="3">
    <source>
        <dbReference type="EMBL" id="KKG83072.1"/>
    </source>
</evidence>
<dbReference type="Pfam" id="PF02195">
    <property type="entry name" value="ParB_N"/>
    <property type="match status" value="1"/>
</dbReference>
<dbReference type="GO" id="GO:0007059">
    <property type="term" value="P:chromosome segregation"/>
    <property type="evidence" value="ECO:0007669"/>
    <property type="project" value="TreeGrafter"/>
</dbReference>
<sequence length="505" mass="58364">MIEDEINSDDELQGIGQENKVKFEEQDDEQEDNNKLYDKKLHHINPDKLKPHPKNKEIYDMEEVDDDLVDSIRKNNQLEPIVIDQNKMIISGHRRWRAIQKIKEEKLTEEEANIEAICVFRYFADELEIEEAIVESNRQREKSPLEIYRESKLLHKVYAERAEQRRRQNLPNLKLPKYVDELNSAHREEMGNMFGRTMDKVAEKVGYKRDRLAKLVLIGRRFDEGDTDAIDIMNKIKSGELSIDAAYKKLKLIDISKLRDDPKATNTQKQEAEEAEKLVTKIDKGEATPNKAWEQLEKSKEKNKEKSEETFNKPANIKLPTGVFNVIVADPPDIKKAMKTKITTANDAALFLWANNKNLEERLELMKYWGFNRKAIAVWETDKQSGTWFLGSLDLLLFGIKGNMEPPNTNQEGAIKGRVNLRDLKQGGELSREDAVYFFAEAMFPGKAYCDLYYANGRKGWGQPTFVDEENANEDTENNEQGSVSENNNLLSEEKGNTEGIEDWL</sequence>
<name>A0A0F8HZI8_METMZ</name>
<feature type="compositionally biased region" description="Acidic residues" evidence="1">
    <location>
        <begin position="1"/>
        <end position="12"/>
    </location>
</feature>
<dbReference type="SUPFAM" id="SSF110849">
    <property type="entry name" value="ParB/Sulfiredoxin"/>
    <property type="match status" value="1"/>
</dbReference>
<feature type="compositionally biased region" description="Polar residues" evidence="1">
    <location>
        <begin position="481"/>
        <end position="491"/>
    </location>
</feature>
<feature type="region of interest" description="Disordered" evidence="1">
    <location>
        <begin position="472"/>
        <end position="505"/>
    </location>
</feature>
<dbReference type="Proteomes" id="UP000034817">
    <property type="component" value="Unassembled WGS sequence"/>
</dbReference>
<evidence type="ECO:0000256" key="1">
    <source>
        <dbReference type="SAM" id="MobiDB-lite"/>
    </source>
</evidence>
<dbReference type="PATRIC" id="fig|2209.72.peg.1783"/>
<evidence type="ECO:0000259" key="2">
    <source>
        <dbReference type="SMART" id="SM00470"/>
    </source>
</evidence>
<dbReference type="Gene3D" id="3.90.1530.10">
    <property type="entry name" value="Conserved hypothetical protein from pyrococcus furiosus pfu- 392566-001, ParB domain"/>
    <property type="match status" value="1"/>
</dbReference>
<gene>
    <name evidence="3" type="ORF">DU55_08210</name>
</gene>
<dbReference type="GO" id="GO:0005694">
    <property type="term" value="C:chromosome"/>
    <property type="evidence" value="ECO:0007669"/>
    <property type="project" value="TreeGrafter"/>
</dbReference>
<proteinExistence type="predicted"/>
<dbReference type="InterPro" id="IPR050336">
    <property type="entry name" value="Chromosome_partition/occlusion"/>
</dbReference>
<dbReference type="PANTHER" id="PTHR33375:SF1">
    <property type="entry name" value="CHROMOSOME-PARTITIONING PROTEIN PARB-RELATED"/>
    <property type="match status" value="1"/>
</dbReference>
<feature type="compositionally biased region" description="Basic and acidic residues" evidence="1">
    <location>
        <begin position="294"/>
        <end position="311"/>
    </location>
</feature>
<dbReference type="InterPro" id="IPR003115">
    <property type="entry name" value="ParB_N"/>
</dbReference>
<accession>A0A0F8HZI8</accession>
<feature type="domain" description="ParB-like N-terminal" evidence="2">
    <location>
        <begin position="42"/>
        <end position="133"/>
    </location>
</feature>
<organism evidence="3 4">
    <name type="scientific">Methanosarcina mazei</name>
    <name type="common">Methanosarcina frisia</name>
    <dbReference type="NCBI Taxonomy" id="2209"/>
    <lineage>
        <taxon>Archaea</taxon>
        <taxon>Methanobacteriati</taxon>
        <taxon>Methanobacteriota</taxon>
        <taxon>Stenosarchaea group</taxon>
        <taxon>Methanomicrobia</taxon>
        <taxon>Methanosarcinales</taxon>
        <taxon>Methanosarcinaceae</taxon>
        <taxon>Methanosarcina</taxon>
    </lineage>
</organism>